<sequence>MSRPRFLPDNFTLMLMATVALASFFPASGVPAQWLNTATTVVIVLLFFLHGAKLSRPAILAGIGHWRLHLVITAITFVAFPILGWSLRPLLEPLVTPDLYLGILFLCTVPATVQSAIALTALARGNMPAAICSASGSTLLGILFTPLLVGMLLHVSASSSDPLAAIGKIALQLLVPFIVGHLMRPWVAPIVQWMGTSIKVVDQGSILLVVYSAFSGAVVAGLWSQMPLPAMAGLFVLCALLLACSMALCVFASRRLGFSTEDEIAILFCGAQKSLVSGVPMAKVLFPASMVGSIVLPLMLFHPMQLMVSAVIAGRYARRPGAADTERH</sequence>
<evidence type="ECO:0000313" key="2">
    <source>
        <dbReference type="EMBL" id="PEH88958.1"/>
    </source>
</evidence>
<dbReference type="PANTHER" id="PTHR18640">
    <property type="entry name" value="SOLUTE CARRIER FAMILY 10 MEMBER 7"/>
    <property type="match status" value="1"/>
</dbReference>
<proteinExistence type="predicted"/>
<dbReference type="GO" id="GO:0005886">
    <property type="term" value="C:plasma membrane"/>
    <property type="evidence" value="ECO:0007669"/>
    <property type="project" value="TreeGrafter"/>
</dbReference>
<accession>A0A2A7UUL9</accession>
<dbReference type="PANTHER" id="PTHR18640:SF5">
    <property type="entry name" value="SODIUM_BILE ACID COTRANSPORTER 7"/>
    <property type="match status" value="1"/>
</dbReference>
<feature type="transmembrane region" description="Helical" evidence="1">
    <location>
        <begin position="165"/>
        <end position="183"/>
    </location>
</feature>
<evidence type="ECO:0000313" key="3">
    <source>
        <dbReference type="Proteomes" id="UP000220246"/>
    </source>
</evidence>
<feature type="transmembrane region" description="Helical" evidence="1">
    <location>
        <begin position="230"/>
        <end position="252"/>
    </location>
</feature>
<dbReference type="PIRSF" id="PIRSF026166">
    <property type="entry name" value="UCP026166"/>
    <property type="match status" value="1"/>
</dbReference>
<feature type="transmembrane region" description="Helical" evidence="1">
    <location>
        <begin position="99"/>
        <end position="122"/>
    </location>
</feature>
<dbReference type="Pfam" id="PF13593">
    <property type="entry name" value="SBF_like"/>
    <property type="match status" value="1"/>
</dbReference>
<keyword evidence="1" id="KW-0812">Transmembrane</keyword>
<feature type="transmembrane region" description="Helical" evidence="1">
    <location>
        <begin position="12"/>
        <end position="28"/>
    </location>
</feature>
<feature type="transmembrane region" description="Helical" evidence="1">
    <location>
        <begin position="34"/>
        <end position="54"/>
    </location>
</feature>
<dbReference type="RefSeq" id="WP_066536174.1">
    <property type="nucleotide sequence ID" value="NZ_PDEA01000001.1"/>
</dbReference>
<feature type="transmembrane region" description="Helical" evidence="1">
    <location>
        <begin position="294"/>
        <end position="317"/>
    </location>
</feature>
<dbReference type="STRING" id="1219032.GCA_001515545_01611"/>
<dbReference type="Gene3D" id="1.20.1530.20">
    <property type="match status" value="1"/>
</dbReference>
<gene>
    <name evidence="2" type="ORF">CRM82_10465</name>
</gene>
<dbReference type="AlphaFoldDB" id="A0A2A7UUL9"/>
<keyword evidence="1" id="KW-0472">Membrane</keyword>
<keyword evidence="1" id="KW-1133">Transmembrane helix</keyword>
<dbReference type="InterPro" id="IPR038770">
    <property type="entry name" value="Na+/solute_symporter_sf"/>
</dbReference>
<feature type="transmembrane region" description="Helical" evidence="1">
    <location>
        <begin position="129"/>
        <end position="153"/>
    </location>
</feature>
<feature type="transmembrane region" description="Helical" evidence="1">
    <location>
        <begin position="264"/>
        <end position="282"/>
    </location>
</feature>
<dbReference type="EMBL" id="PDEA01000001">
    <property type="protein sequence ID" value="PEH88958.1"/>
    <property type="molecule type" value="Genomic_DNA"/>
</dbReference>
<keyword evidence="3" id="KW-1185">Reference proteome</keyword>
<comment type="caution">
    <text evidence="2">The sequence shown here is derived from an EMBL/GenBank/DDBJ whole genome shotgun (WGS) entry which is preliminary data.</text>
</comment>
<organism evidence="2 3">
    <name type="scientific">Comamonas terrigena</name>
    <dbReference type="NCBI Taxonomy" id="32013"/>
    <lineage>
        <taxon>Bacteria</taxon>
        <taxon>Pseudomonadati</taxon>
        <taxon>Pseudomonadota</taxon>
        <taxon>Betaproteobacteria</taxon>
        <taxon>Burkholderiales</taxon>
        <taxon>Comamonadaceae</taxon>
        <taxon>Comamonas</taxon>
    </lineage>
</organism>
<protein>
    <submittedName>
        <fullName evidence="2">Bile acid:sodium symporter</fullName>
    </submittedName>
</protein>
<feature type="transmembrane region" description="Helical" evidence="1">
    <location>
        <begin position="204"/>
        <end position="224"/>
    </location>
</feature>
<dbReference type="GeneID" id="80801030"/>
<name>A0A2A7UUL9_COMTR</name>
<feature type="transmembrane region" description="Helical" evidence="1">
    <location>
        <begin position="66"/>
        <end position="87"/>
    </location>
</feature>
<dbReference type="Proteomes" id="UP000220246">
    <property type="component" value="Unassembled WGS sequence"/>
</dbReference>
<evidence type="ECO:0000256" key="1">
    <source>
        <dbReference type="SAM" id="Phobius"/>
    </source>
</evidence>
<reference evidence="3" key="1">
    <citation type="submission" date="2017-09" db="EMBL/GenBank/DDBJ databases">
        <title>FDA dAtabase for Regulatory Grade micrObial Sequences (FDA-ARGOS): Supporting development and validation of Infectious Disease Dx tests.</title>
        <authorList>
            <person name="Minogue T."/>
            <person name="Wolcott M."/>
            <person name="Wasieloski L."/>
            <person name="Aguilar W."/>
            <person name="Moore D."/>
            <person name="Tallon L."/>
            <person name="Sadzewicz L."/>
            <person name="Ott S."/>
            <person name="Zhao X."/>
            <person name="Nagaraj S."/>
            <person name="Vavikolanu K."/>
            <person name="Aluvathingal J."/>
            <person name="Nadendla S."/>
            <person name="Sichtig H."/>
        </authorList>
    </citation>
    <scope>NUCLEOTIDE SEQUENCE [LARGE SCALE GENOMIC DNA]</scope>
    <source>
        <strain evidence="3">FDAARGOS_394</strain>
    </source>
</reference>
<dbReference type="InterPro" id="IPR016833">
    <property type="entry name" value="Put_Na-Bile_cotransptr"/>
</dbReference>
<dbReference type="OrthoDB" id="9792271at2"/>